<reference evidence="2" key="1">
    <citation type="submission" date="2021-03" db="EMBL/GenBank/DDBJ databases">
        <authorList>
            <person name="Tagirdzhanova G."/>
        </authorList>
    </citation>
    <scope>NUCLEOTIDE SEQUENCE</scope>
</reference>
<sequence>MVNGIGEEGIARRADNAEFLLEYIVAILKSVDIKGGQAEDMLQEFLGRDNTRLFLHELKAWLRSPYTKLEDWDRHVQYDVPNTKPEHIAETFSPGQSQWNAEERQYEIGSAHSKAPARNNRRSDRYVPYRGHSPGFSGRYTSDPG</sequence>
<evidence type="ECO:0000313" key="3">
    <source>
        <dbReference type="Proteomes" id="UP000664534"/>
    </source>
</evidence>
<comment type="caution">
    <text evidence="2">The sequence shown here is derived from an EMBL/GenBank/DDBJ whole genome shotgun (WGS) entry which is preliminary data.</text>
</comment>
<feature type="region of interest" description="Disordered" evidence="1">
    <location>
        <begin position="85"/>
        <end position="145"/>
    </location>
</feature>
<proteinExistence type="predicted"/>
<gene>
    <name evidence="2" type="ORF">IMSHALPRED_005568</name>
</gene>
<dbReference type="OrthoDB" id="444265at2759"/>
<evidence type="ECO:0000313" key="2">
    <source>
        <dbReference type="EMBL" id="CAF9907561.1"/>
    </source>
</evidence>
<accession>A0A8H3EIY5</accession>
<organism evidence="2 3">
    <name type="scientific">Imshaugia aleurites</name>
    <dbReference type="NCBI Taxonomy" id="172621"/>
    <lineage>
        <taxon>Eukaryota</taxon>
        <taxon>Fungi</taxon>
        <taxon>Dikarya</taxon>
        <taxon>Ascomycota</taxon>
        <taxon>Pezizomycotina</taxon>
        <taxon>Lecanoromycetes</taxon>
        <taxon>OSLEUM clade</taxon>
        <taxon>Lecanoromycetidae</taxon>
        <taxon>Lecanorales</taxon>
        <taxon>Lecanorineae</taxon>
        <taxon>Parmeliaceae</taxon>
        <taxon>Imshaugia</taxon>
    </lineage>
</organism>
<name>A0A8H3EIY5_9LECA</name>
<keyword evidence="3" id="KW-1185">Reference proteome</keyword>
<dbReference type="EMBL" id="CAJPDT010000003">
    <property type="protein sequence ID" value="CAF9907561.1"/>
    <property type="molecule type" value="Genomic_DNA"/>
</dbReference>
<dbReference type="Proteomes" id="UP000664534">
    <property type="component" value="Unassembled WGS sequence"/>
</dbReference>
<dbReference type="AlphaFoldDB" id="A0A8H3EIY5"/>
<protein>
    <submittedName>
        <fullName evidence="2">Uncharacterized protein</fullName>
    </submittedName>
</protein>
<evidence type="ECO:0000256" key="1">
    <source>
        <dbReference type="SAM" id="MobiDB-lite"/>
    </source>
</evidence>